<name>A0ABU6Z154_9FABA</name>
<accession>A0ABU6Z154</accession>
<organism evidence="1 2">
    <name type="scientific">Stylosanthes scabra</name>
    <dbReference type="NCBI Taxonomy" id="79078"/>
    <lineage>
        <taxon>Eukaryota</taxon>
        <taxon>Viridiplantae</taxon>
        <taxon>Streptophyta</taxon>
        <taxon>Embryophyta</taxon>
        <taxon>Tracheophyta</taxon>
        <taxon>Spermatophyta</taxon>
        <taxon>Magnoliopsida</taxon>
        <taxon>eudicotyledons</taxon>
        <taxon>Gunneridae</taxon>
        <taxon>Pentapetalae</taxon>
        <taxon>rosids</taxon>
        <taxon>fabids</taxon>
        <taxon>Fabales</taxon>
        <taxon>Fabaceae</taxon>
        <taxon>Papilionoideae</taxon>
        <taxon>50 kb inversion clade</taxon>
        <taxon>dalbergioids sensu lato</taxon>
        <taxon>Dalbergieae</taxon>
        <taxon>Pterocarpus clade</taxon>
        <taxon>Stylosanthes</taxon>
    </lineage>
</organism>
<feature type="non-terminal residue" evidence="1">
    <location>
        <position position="58"/>
    </location>
</feature>
<protein>
    <submittedName>
        <fullName evidence="1">Uncharacterized protein</fullName>
    </submittedName>
</protein>
<dbReference type="EMBL" id="JASCZI010251939">
    <property type="protein sequence ID" value="MED6215501.1"/>
    <property type="molecule type" value="Genomic_DNA"/>
</dbReference>
<sequence length="58" mass="6457">MALRTYHEDTSLKLSDDIIISLNQRGYVSDFGALCRTCSTKTISLCMPRLSASCVTRI</sequence>
<evidence type="ECO:0000313" key="2">
    <source>
        <dbReference type="Proteomes" id="UP001341840"/>
    </source>
</evidence>
<dbReference type="Proteomes" id="UP001341840">
    <property type="component" value="Unassembled WGS sequence"/>
</dbReference>
<keyword evidence="2" id="KW-1185">Reference proteome</keyword>
<proteinExistence type="predicted"/>
<gene>
    <name evidence="1" type="ORF">PIB30_114292</name>
</gene>
<comment type="caution">
    <text evidence="1">The sequence shown here is derived from an EMBL/GenBank/DDBJ whole genome shotgun (WGS) entry which is preliminary data.</text>
</comment>
<reference evidence="1 2" key="1">
    <citation type="journal article" date="2023" name="Plants (Basel)">
        <title>Bridging the Gap: Combining Genomics and Transcriptomics Approaches to Understand Stylosanthes scabra, an Orphan Legume from the Brazilian Caatinga.</title>
        <authorList>
            <person name="Ferreira-Neto J.R.C."/>
            <person name="da Silva M.D."/>
            <person name="Binneck E."/>
            <person name="de Melo N.F."/>
            <person name="da Silva R.H."/>
            <person name="de Melo A.L.T.M."/>
            <person name="Pandolfi V."/>
            <person name="Bustamante F.O."/>
            <person name="Brasileiro-Vidal A.C."/>
            <person name="Benko-Iseppon A.M."/>
        </authorList>
    </citation>
    <scope>NUCLEOTIDE SEQUENCE [LARGE SCALE GENOMIC DNA]</scope>
    <source>
        <tissue evidence="1">Leaves</tissue>
    </source>
</reference>
<evidence type="ECO:0000313" key="1">
    <source>
        <dbReference type="EMBL" id="MED6215501.1"/>
    </source>
</evidence>